<feature type="non-terminal residue" evidence="1">
    <location>
        <position position="1"/>
    </location>
</feature>
<dbReference type="BioCyc" id="PSYR629263:G11X0-9080-MONOMER"/>
<name>F3GS70_PSESJ</name>
<comment type="caution">
    <text evidence="1">The sequence shown here is derived from an EMBL/GenBank/DDBJ whole genome shotgun (WGS) entry which is preliminary data.</text>
</comment>
<evidence type="ECO:0000313" key="2">
    <source>
        <dbReference type="Proteomes" id="UP000004986"/>
    </source>
</evidence>
<proteinExistence type="predicted"/>
<dbReference type="EMBL" id="AEAI01004906">
    <property type="protein sequence ID" value="EGH49923.1"/>
    <property type="molecule type" value="Genomic_DNA"/>
</dbReference>
<dbReference type="AlphaFoldDB" id="F3GS70"/>
<evidence type="ECO:0000313" key="1">
    <source>
        <dbReference type="EMBL" id="EGH49923.1"/>
    </source>
</evidence>
<keyword evidence="2" id="KW-1185">Reference proteome</keyword>
<accession>F3GS70</accession>
<sequence>TEGLIGFFVNTQVLRAEFDVNTTFSELLHLNSAT</sequence>
<organism evidence="1 2">
    <name type="scientific">Pseudomonas syringae pv. pisi str. 1704B</name>
    <dbReference type="NCBI Taxonomy" id="629263"/>
    <lineage>
        <taxon>Bacteria</taxon>
        <taxon>Pseudomonadati</taxon>
        <taxon>Pseudomonadota</taxon>
        <taxon>Gammaproteobacteria</taxon>
        <taxon>Pseudomonadales</taxon>
        <taxon>Pseudomonadaceae</taxon>
        <taxon>Pseudomonas</taxon>
        <taxon>Pseudomonas syringae</taxon>
    </lineage>
</organism>
<feature type="non-terminal residue" evidence="1">
    <location>
        <position position="34"/>
    </location>
</feature>
<gene>
    <name evidence="1" type="ORF">PSYPI_48957</name>
</gene>
<protein>
    <submittedName>
        <fullName evidence="1">Pyoverdine sidechain peptide synthetase III, L-Thr-L-Ser component</fullName>
    </submittedName>
</protein>
<dbReference type="Gene3D" id="3.30.559.30">
    <property type="entry name" value="Nonribosomal peptide synthetase, condensation domain"/>
    <property type="match status" value="1"/>
</dbReference>
<dbReference type="Proteomes" id="UP000004986">
    <property type="component" value="Unassembled WGS sequence"/>
</dbReference>
<reference evidence="1 2" key="1">
    <citation type="journal article" date="2011" name="PLoS Pathog.">
        <title>Dynamic evolution of pathogenicity revealed by sequencing and comparative genomics of 19 Pseudomonas syringae isolates.</title>
        <authorList>
            <person name="Baltrus D.A."/>
            <person name="Nishimura M.T."/>
            <person name="Romanchuk A."/>
            <person name="Chang J.H."/>
            <person name="Mukhtar M.S."/>
            <person name="Cherkis K."/>
            <person name="Roach J."/>
            <person name="Grant S.R."/>
            <person name="Jones C.D."/>
            <person name="Dangl J.L."/>
        </authorList>
    </citation>
    <scope>NUCLEOTIDE SEQUENCE [LARGE SCALE GENOMIC DNA]</scope>
    <source>
        <strain evidence="1 2">1704B</strain>
    </source>
</reference>